<reference evidence="1" key="1">
    <citation type="journal article" date="2020" name="Stud. Mycol.">
        <title>101 Dothideomycetes genomes: a test case for predicting lifestyles and emergence of pathogens.</title>
        <authorList>
            <person name="Haridas S."/>
            <person name="Albert R."/>
            <person name="Binder M."/>
            <person name="Bloem J."/>
            <person name="Labutti K."/>
            <person name="Salamov A."/>
            <person name="Andreopoulos B."/>
            <person name="Baker S."/>
            <person name="Barry K."/>
            <person name="Bills G."/>
            <person name="Bluhm B."/>
            <person name="Cannon C."/>
            <person name="Castanera R."/>
            <person name="Culley D."/>
            <person name="Daum C."/>
            <person name="Ezra D."/>
            <person name="Gonzalez J."/>
            <person name="Henrissat B."/>
            <person name="Kuo A."/>
            <person name="Liang C."/>
            <person name="Lipzen A."/>
            <person name="Lutzoni F."/>
            <person name="Magnuson J."/>
            <person name="Mondo S."/>
            <person name="Nolan M."/>
            <person name="Ohm R."/>
            <person name="Pangilinan J."/>
            <person name="Park H.-J."/>
            <person name="Ramirez L."/>
            <person name="Alfaro M."/>
            <person name="Sun H."/>
            <person name="Tritt A."/>
            <person name="Yoshinaga Y."/>
            <person name="Zwiers L.-H."/>
            <person name="Turgeon B."/>
            <person name="Goodwin S."/>
            <person name="Spatafora J."/>
            <person name="Crous P."/>
            <person name="Grigoriev I."/>
        </authorList>
    </citation>
    <scope>NUCLEOTIDE SEQUENCE</scope>
    <source>
        <strain evidence="1">CBS 473.64</strain>
    </source>
</reference>
<organism evidence="1 2">
    <name type="scientific">Massarina eburnea CBS 473.64</name>
    <dbReference type="NCBI Taxonomy" id="1395130"/>
    <lineage>
        <taxon>Eukaryota</taxon>
        <taxon>Fungi</taxon>
        <taxon>Dikarya</taxon>
        <taxon>Ascomycota</taxon>
        <taxon>Pezizomycotina</taxon>
        <taxon>Dothideomycetes</taxon>
        <taxon>Pleosporomycetidae</taxon>
        <taxon>Pleosporales</taxon>
        <taxon>Massarineae</taxon>
        <taxon>Massarinaceae</taxon>
        <taxon>Massarina</taxon>
    </lineage>
</organism>
<dbReference type="Proteomes" id="UP000799753">
    <property type="component" value="Unassembled WGS sequence"/>
</dbReference>
<evidence type="ECO:0000313" key="2">
    <source>
        <dbReference type="Proteomes" id="UP000799753"/>
    </source>
</evidence>
<evidence type="ECO:0000313" key="1">
    <source>
        <dbReference type="EMBL" id="KAF2639584.1"/>
    </source>
</evidence>
<proteinExistence type="predicted"/>
<dbReference type="OrthoDB" id="5429427at2759"/>
<accession>A0A6A6S066</accession>
<protein>
    <submittedName>
        <fullName evidence="1">Uncharacterized protein</fullName>
    </submittedName>
</protein>
<dbReference type="EMBL" id="MU006786">
    <property type="protein sequence ID" value="KAF2639584.1"/>
    <property type="molecule type" value="Genomic_DNA"/>
</dbReference>
<sequence length="283" mass="33262">MGQIYESSGKSRCRQTPKFFRVQHEDSYTQQAQVQPNSSLAFSTELELEPDHDLTKERIERHLNWYNVSYLWTTFISVFDNRGTAEDRVYHHSRNRREHIRRKNLFIAEIVPGVLHPKFFQATDSDLKVPIWIDDLHSSDITKCNMWISIAEVRVTFKIPTRVGQDNEWLACGRINRNVIHQIIPYDGTDFHNPGSALNVGTVISTGTYKLGSHIIMTIPQMRIEHVLLRSWTDWKTFILEGIERKKFISGVRQIRILRPSSQMKRIKCIPWQSTRQCCIEFY</sequence>
<dbReference type="AlphaFoldDB" id="A0A6A6S066"/>
<gene>
    <name evidence="1" type="ORF">P280DRAFT_470217</name>
</gene>
<name>A0A6A6S066_9PLEO</name>
<keyword evidence="2" id="KW-1185">Reference proteome</keyword>